<comment type="caution">
    <text evidence="2">The sequence shown here is derived from an EMBL/GenBank/DDBJ whole genome shotgun (WGS) entry which is preliminary data.</text>
</comment>
<keyword evidence="3" id="KW-1185">Reference proteome</keyword>
<reference evidence="2 3" key="1">
    <citation type="submission" date="2024-09" db="EMBL/GenBank/DDBJ databases">
        <authorList>
            <person name="Sun Q."/>
            <person name="Mori K."/>
        </authorList>
    </citation>
    <scope>NUCLEOTIDE SEQUENCE [LARGE SCALE GENOMIC DNA]</scope>
    <source>
        <strain evidence="2 3">JCM 4362</strain>
    </source>
</reference>
<organism evidence="2 3">
    <name type="scientific">Streptomyces cremeus</name>
    <dbReference type="NCBI Taxonomy" id="66881"/>
    <lineage>
        <taxon>Bacteria</taxon>
        <taxon>Bacillati</taxon>
        <taxon>Actinomycetota</taxon>
        <taxon>Actinomycetes</taxon>
        <taxon>Kitasatosporales</taxon>
        <taxon>Streptomycetaceae</taxon>
        <taxon>Streptomyces</taxon>
    </lineage>
</organism>
<proteinExistence type="predicted"/>
<sequence>MTEQQRAAIAQFKSIKQRAASGRTKPKHRPGCPGRGFVVMAAATGPVTVPCVCCGGGGGSE</sequence>
<name>A0ABV5PA88_STRCM</name>
<evidence type="ECO:0000313" key="2">
    <source>
        <dbReference type="EMBL" id="MFB9519973.1"/>
    </source>
</evidence>
<accession>A0ABV5PA88</accession>
<protein>
    <submittedName>
        <fullName evidence="2">Uncharacterized protein</fullName>
    </submittedName>
</protein>
<feature type="region of interest" description="Disordered" evidence="1">
    <location>
        <begin position="1"/>
        <end position="33"/>
    </location>
</feature>
<dbReference type="EMBL" id="JBHMCR010000004">
    <property type="protein sequence ID" value="MFB9519973.1"/>
    <property type="molecule type" value="Genomic_DNA"/>
</dbReference>
<evidence type="ECO:0000313" key="3">
    <source>
        <dbReference type="Proteomes" id="UP001589718"/>
    </source>
</evidence>
<dbReference type="RefSeq" id="WP_345221933.1">
    <property type="nucleotide sequence ID" value="NZ_BAAAXE010000013.1"/>
</dbReference>
<evidence type="ECO:0000256" key="1">
    <source>
        <dbReference type="SAM" id="MobiDB-lite"/>
    </source>
</evidence>
<gene>
    <name evidence="2" type="ORF">ACFFTU_08450</name>
</gene>
<dbReference type="Proteomes" id="UP001589718">
    <property type="component" value="Unassembled WGS sequence"/>
</dbReference>